<sequence length="62" mass="7128">MASKARQEVILETATRQDQVKNVRMPMPRAGALTRIIPLRFVARNRIIATVNFRRRFNGYAG</sequence>
<proteinExistence type="predicted"/>
<protein>
    <submittedName>
        <fullName evidence="1">Uncharacterized protein</fullName>
    </submittedName>
</protein>
<reference evidence="1" key="1">
    <citation type="submission" date="2016-11" db="EMBL/GenBank/DDBJ databases">
        <title>Complete Genome Sequencing of Pandoraea pulmonicola DSM 16583.</title>
        <authorList>
            <person name="Chan K.-G."/>
        </authorList>
    </citation>
    <scope>NUCLEOTIDE SEQUENCE</scope>
    <source>
        <strain evidence="1">DSM 16583</strain>
    </source>
</reference>
<dbReference type="Proteomes" id="UP000035086">
    <property type="component" value="Chromosome"/>
</dbReference>
<accession>A0ABM5S430</accession>
<gene>
    <name evidence="1" type="ORF">RO07_22105</name>
</gene>
<keyword evidence="2" id="KW-1185">Reference proteome</keyword>
<dbReference type="EMBL" id="CP010310">
    <property type="protein sequence ID" value="AJC22497.1"/>
    <property type="molecule type" value="Genomic_DNA"/>
</dbReference>
<organism evidence="1 2">
    <name type="scientific">Pandoraea pulmonicola</name>
    <dbReference type="NCBI Taxonomy" id="93221"/>
    <lineage>
        <taxon>Bacteria</taxon>
        <taxon>Pseudomonadati</taxon>
        <taxon>Pseudomonadota</taxon>
        <taxon>Betaproteobacteria</taxon>
        <taxon>Burkholderiales</taxon>
        <taxon>Burkholderiaceae</taxon>
        <taxon>Pandoraea</taxon>
    </lineage>
</organism>
<name>A0ABM5S430_PANPU</name>
<evidence type="ECO:0000313" key="1">
    <source>
        <dbReference type="EMBL" id="AJC22497.1"/>
    </source>
</evidence>
<evidence type="ECO:0000313" key="2">
    <source>
        <dbReference type="Proteomes" id="UP000035086"/>
    </source>
</evidence>